<comment type="caution">
    <text evidence="6">The sequence shown here is derived from an EMBL/GenBank/DDBJ whole genome shotgun (WGS) entry which is preliminary data.</text>
</comment>
<dbReference type="AlphaFoldDB" id="A0A543EXS9"/>
<keyword evidence="2" id="KW-0479">Metal-binding</keyword>
<dbReference type="Proteomes" id="UP000316331">
    <property type="component" value="Unassembled WGS sequence"/>
</dbReference>
<dbReference type="EMBL" id="VFPG01000002">
    <property type="protein sequence ID" value="TQM26354.1"/>
    <property type="molecule type" value="Genomic_DNA"/>
</dbReference>
<comment type="similarity">
    <text evidence="1">Belongs to the sulfatase family.</text>
</comment>
<dbReference type="FunFam" id="3.40.720.10:FF:000038">
    <property type="entry name" value="Arylsulfatase AtsA"/>
    <property type="match status" value="1"/>
</dbReference>
<dbReference type="PROSITE" id="PS00523">
    <property type="entry name" value="SULFATASE_1"/>
    <property type="match status" value="1"/>
</dbReference>
<dbReference type="RefSeq" id="WP_141812905.1">
    <property type="nucleotide sequence ID" value="NZ_VFPG01000002.1"/>
</dbReference>
<dbReference type="InterPro" id="IPR050738">
    <property type="entry name" value="Sulfatase"/>
</dbReference>
<evidence type="ECO:0000259" key="5">
    <source>
        <dbReference type="Pfam" id="PF00884"/>
    </source>
</evidence>
<dbReference type="InterPro" id="IPR017850">
    <property type="entry name" value="Alkaline_phosphatase_core_sf"/>
</dbReference>
<dbReference type="InterPro" id="IPR000917">
    <property type="entry name" value="Sulfatase_N"/>
</dbReference>
<dbReference type="GO" id="GO:0016787">
    <property type="term" value="F:hydrolase activity"/>
    <property type="evidence" value="ECO:0007669"/>
    <property type="project" value="UniProtKB-KW"/>
</dbReference>
<keyword evidence="4" id="KW-0106">Calcium</keyword>
<reference evidence="6 7" key="1">
    <citation type="submission" date="2019-06" db="EMBL/GenBank/DDBJ databases">
        <title>Sequencing the genomes of 1000 actinobacteria strains.</title>
        <authorList>
            <person name="Klenk H.-P."/>
        </authorList>
    </citation>
    <scope>NUCLEOTIDE SEQUENCE [LARGE SCALE GENOMIC DNA]</scope>
    <source>
        <strain evidence="6 7">DSM 103495</strain>
    </source>
</reference>
<dbReference type="CDD" id="cd16025">
    <property type="entry name" value="PAS_like"/>
    <property type="match status" value="1"/>
</dbReference>
<sequence length="783" mass="87234">MAEKFEGRVEFDIRDSVPDWGPYAEPTAPKDAPNVLYLVWDDIGIGTWDCYGGLVEMPAMTRIAERGVRLTQFHTTALCSPTRAALLTGRNATSVGMATIEELTDGFPNMCGRIPADTALLSEALSERGWNTYAVGKWHMTPLEEENSAASKRHWPLGRGFERFYGFLGGEADQWYPNLVYDNHQVAQPYTPEDGYHLSKDLADKSIEFIRDSKVIAPDKPWFLYLCPGCGHAPHHVPREWADKYRGRFDMGYEKYREIVLENQKRMGLLPEGTELSSINPYAHATSADGKPWPTLDTVRPWDSLSEDEKRLFRRQAEVFAGFLSYTDAQIGRLLDYLEESGQLDNTIIVALSDNGASGEGGPNGTANEMKFFNGYIDTIEENLAKIDELGSPSTYNHYSIGWAMAFNTPYKLYKRYASHEGGIADSCLVSWPAGMSARGEIRHQYVSVCDVTPTVYDLLGMTPPDTVKNVPQRPLEGTSFRALLDDATADTGKHTQFYSMLGTRGIWHRGWFADTIHAACPSGWGHFDQDRWELFDLEHDRSQVYDLADSYPEKLEELKALWFSEAEKYQGLPLNDLDIVSAMTRYRPTYAAKRDRSVYYPGGAEVGPGAALEIRGRSFALLAETTIDSPDAKGVLFAHGGRLGGHTLFIEDEHLYYIYNFLGEEEQMIVSDRPVPLGDHILGIRYERHGTRPDNFTPTGEAVLYIDETPVGSLGDMRTQPVTFSGVGEGVCVGRDSGQSVSSRYPSPFPFTGGTTHKVVADVSGKPYQDLAMAAAAAFSRD</sequence>
<protein>
    <submittedName>
        <fullName evidence="6">Arylsulfatase</fullName>
    </submittedName>
</protein>
<evidence type="ECO:0000256" key="1">
    <source>
        <dbReference type="ARBA" id="ARBA00008779"/>
    </source>
</evidence>
<dbReference type="Gene3D" id="3.40.720.10">
    <property type="entry name" value="Alkaline Phosphatase, subunit A"/>
    <property type="match status" value="1"/>
</dbReference>
<organism evidence="6 7">
    <name type="scientific">Nocardia bhagyanarayanae</name>
    <dbReference type="NCBI Taxonomy" id="1215925"/>
    <lineage>
        <taxon>Bacteria</taxon>
        <taxon>Bacillati</taxon>
        <taxon>Actinomycetota</taxon>
        <taxon>Actinomycetes</taxon>
        <taxon>Mycobacteriales</taxon>
        <taxon>Nocardiaceae</taxon>
        <taxon>Nocardia</taxon>
    </lineage>
</organism>
<evidence type="ECO:0000256" key="2">
    <source>
        <dbReference type="ARBA" id="ARBA00022723"/>
    </source>
</evidence>
<feature type="domain" description="Sulfatase N-terminal" evidence="5">
    <location>
        <begin position="33"/>
        <end position="462"/>
    </location>
</feature>
<keyword evidence="3" id="KW-0378">Hydrolase</keyword>
<dbReference type="SUPFAM" id="SSF53649">
    <property type="entry name" value="Alkaline phosphatase-like"/>
    <property type="match status" value="1"/>
</dbReference>
<dbReference type="PANTHER" id="PTHR42693">
    <property type="entry name" value="ARYLSULFATASE FAMILY MEMBER"/>
    <property type="match status" value="1"/>
</dbReference>
<dbReference type="InterPro" id="IPR024607">
    <property type="entry name" value="Sulfatase_CS"/>
</dbReference>
<evidence type="ECO:0000313" key="7">
    <source>
        <dbReference type="Proteomes" id="UP000316331"/>
    </source>
</evidence>
<accession>A0A543EXS9</accession>
<dbReference type="GO" id="GO:0046872">
    <property type="term" value="F:metal ion binding"/>
    <property type="evidence" value="ECO:0007669"/>
    <property type="project" value="UniProtKB-KW"/>
</dbReference>
<proteinExistence type="inferred from homology"/>
<gene>
    <name evidence="6" type="ORF">FB390_6543</name>
</gene>
<evidence type="ECO:0000313" key="6">
    <source>
        <dbReference type="EMBL" id="TQM26354.1"/>
    </source>
</evidence>
<evidence type="ECO:0000256" key="3">
    <source>
        <dbReference type="ARBA" id="ARBA00022801"/>
    </source>
</evidence>
<evidence type="ECO:0000256" key="4">
    <source>
        <dbReference type="ARBA" id="ARBA00022837"/>
    </source>
</evidence>
<dbReference type="Pfam" id="PF00884">
    <property type="entry name" value="Sulfatase"/>
    <property type="match status" value="1"/>
</dbReference>
<dbReference type="Gene3D" id="3.30.1120.10">
    <property type="match status" value="1"/>
</dbReference>
<name>A0A543EXS9_9NOCA</name>
<keyword evidence="7" id="KW-1185">Reference proteome</keyword>
<dbReference type="PANTHER" id="PTHR42693:SF43">
    <property type="entry name" value="BLL2667 PROTEIN"/>
    <property type="match status" value="1"/>
</dbReference>
<dbReference type="OrthoDB" id="9777306at2"/>